<dbReference type="InterPro" id="IPR051599">
    <property type="entry name" value="Cell_Envelope_Assoc"/>
</dbReference>
<feature type="transmembrane region" description="Helical" evidence="1">
    <location>
        <begin position="6"/>
        <end position="29"/>
    </location>
</feature>
<dbReference type="Proteomes" id="UP001279642">
    <property type="component" value="Unassembled WGS sequence"/>
</dbReference>
<reference evidence="3 4" key="1">
    <citation type="journal article" date="2016" name="Antonie Van Leeuwenhoek">
        <title>Dongia soli sp. nov., isolated from soil from Dokdo, Korea.</title>
        <authorList>
            <person name="Kim D.U."/>
            <person name="Lee H."/>
            <person name="Kim H."/>
            <person name="Kim S.G."/>
            <person name="Ka J.O."/>
        </authorList>
    </citation>
    <scope>NUCLEOTIDE SEQUENCE [LARGE SCALE GENOMIC DNA]</scope>
    <source>
        <strain evidence="3 4">D78</strain>
    </source>
</reference>
<dbReference type="CDD" id="cd06259">
    <property type="entry name" value="YdcF-like"/>
    <property type="match status" value="1"/>
</dbReference>
<comment type="caution">
    <text evidence="3">The sequence shown here is derived from an EMBL/GenBank/DDBJ whole genome shotgun (WGS) entry which is preliminary data.</text>
</comment>
<feature type="transmembrane region" description="Helical" evidence="1">
    <location>
        <begin position="41"/>
        <end position="62"/>
    </location>
</feature>
<organism evidence="3 4">
    <name type="scientific">Dongia soli</name>
    <dbReference type="NCBI Taxonomy" id="600628"/>
    <lineage>
        <taxon>Bacteria</taxon>
        <taxon>Pseudomonadati</taxon>
        <taxon>Pseudomonadota</taxon>
        <taxon>Alphaproteobacteria</taxon>
        <taxon>Rhodospirillales</taxon>
        <taxon>Dongiaceae</taxon>
        <taxon>Dongia</taxon>
    </lineage>
</organism>
<evidence type="ECO:0000313" key="4">
    <source>
        <dbReference type="Proteomes" id="UP001279642"/>
    </source>
</evidence>
<protein>
    <submittedName>
        <fullName evidence="3">YdcF family protein</fullName>
    </submittedName>
</protein>
<sequence length="262" mass="28204">MFFIAAKLLAFLLTPSDVVPLLVIIGALLMLSKRQLSGRILLSIGLCLMAAIAWSPLAFWLLMPLESRHPAPSIRPPVTGIILLGGAVDIAFQPRESGPLLTHAGGRLLTTVALAHRFPAAKILISGGSPELNGREARSEAVLTKAFLAQMGIDPDRMLTDSASRDTYENAQEAAKLLQPKPTDQWLLVTSAVHMPRALGAFSAMNFPVIPYPADYKTGADASLARLPDTAAQGWLYCDVATHEWLGLLAYRLSGRTSVFLP</sequence>
<dbReference type="Gene3D" id="3.40.50.620">
    <property type="entry name" value="HUPs"/>
    <property type="match status" value="1"/>
</dbReference>
<accession>A0ABU5E979</accession>
<dbReference type="PANTHER" id="PTHR30336">
    <property type="entry name" value="INNER MEMBRANE PROTEIN, PROBABLE PERMEASE"/>
    <property type="match status" value="1"/>
</dbReference>
<dbReference type="InterPro" id="IPR014729">
    <property type="entry name" value="Rossmann-like_a/b/a_fold"/>
</dbReference>
<proteinExistence type="predicted"/>
<dbReference type="Pfam" id="PF02698">
    <property type="entry name" value="DUF218"/>
    <property type="match status" value="1"/>
</dbReference>
<dbReference type="PANTHER" id="PTHR30336:SF4">
    <property type="entry name" value="ENVELOPE BIOGENESIS FACTOR ELYC"/>
    <property type="match status" value="1"/>
</dbReference>
<evidence type="ECO:0000313" key="3">
    <source>
        <dbReference type="EMBL" id="MDY0882779.1"/>
    </source>
</evidence>
<dbReference type="RefSeq" id="WP_320507841.1">
    <property type="nucleotide sequence ID" value="NZ_JAXCLW010000002.1"/>
</dbReference>
<keyword evidence="1" id="KW-0472">Membrane</keyword>
<name>A0ABU5E979_9PROT</name>
<keyword evidence="1" id="KW-1133">Transmembrane helix</keyword>
<dbReference type="EMBL" id="JAXCLW010000002">
    <property type="protein sequence ID" value="MDY0882779.1"/>
    <property type="molecule type" value="Genomic_DNA"/>
</dbReference>
<evidence type="ECO:0000256" key="1">
    <source>
        <dbReference type="SAM" id="Phobius"/>
    </source>
</evidence>
<keyword evidence="1" id="KW-0812">Transmembrane</keyword>
<keyword evidence="4" id="KW-1185">Reference proteome</keyword>
<evidence type="ECO:0000259" key="2">
    <source>
        <dbReference type="Pfam" id="PF02698"/>
    </source>
</evidence>
<gene>
    <name evidence="3" type="ORF">SMD27_07985</name>
</gene>
<feature type="domain" description="DUF218" evidence="2">
    <location>
        <begin position="80"/>
        <end position="247"/>
    </location>
</feature>
<dbReference type="InterPro" id="IPR003848">
    <property type="entry name" value="DUF218"/>
</dbReference>